<dbReference type="Pfam" id="PF24621">
    <property type="entry name" value="DHQS_C"/>
    <property type="match status" value="1"/>
</dbReference>
<dbReference type="Gene3D" id="1.20.1090.10">
    <property type="entry name" value="Dehydroquinate synthase-like - alpha domain"/>
    <property type="match status" value="1"/>
</dbReference>
<comment type="function">
    <text evidence="3 18">Catalyzes the conversion of 3-deoxy-D-arabino-heptulosonate 7-phosphate (DAHP) to dehydroquinate (DHQ).</text>
</comment>
<dbReference type="InterPro" id="IPR030960">
    <property type="entry name" value="DHQS/DOIS_N"/>
</dbReference>
<dbReference type="RefSeq" id="WP_058460411.1">
    <property type="nucleotide sequence ID" value="NZ_CAAAIY010000002.1"/>
</dbReference>
<dbReference type="GO" id="GO:0008652">
    <property type="term" value="P:amino acid biosynthetic process"/>
    <property type="evidence" value="ECO:0007669"/>
    <property type="project" value="UniProtKB-KW"/>
</dbReference>
<dbReference type="UniPathway" id="UPA00053">
    <property type="reaction ID" value="UER00085"/>
</dbReference>
<keyword evidence="9 18" id="KW-0963">Cytoplasm</keyword>
<evidence type="ECO:0000313" key="22">
    <source>
        <dbReference type="Proteomes" id="UP000054695"/>
    </source>
</evidence>
<evidence type="ECO:0000256" key="12">
    <source>
        <dbReference type="ARBA" id="ARBA00022741"/>
    </source>
</evidence>
<accession>A0A0W0RJM3</accession>
<keyword evidence="10 18" id="KW-0028">Amino-acid biosynthesis</keyword>
<feature type="domain" description="3-dehydroquinate synthase N-terminal" evidence="19">
    <location>
        <begin position="71"/>
        <end position="183"/>
    </location>
</feature>
<dbReference type="PANTHER" id="PTHR43622:SF7">
    <property type="entry name" value="3-DEHYDROQUINATE SYNTHASE, CHLOROPLASTIC"/>
    <property type="match status" value="1"/>
</dbReference>
<dbReference type="PATRIC" id="fig|447.4.peg.3007"/>
<evidence type="ECO:0000256" key="11">
    <source>
        <dbReference type="ARBA" id="ARBA00022723"/>
    </source>
</evidence>
<feature type="binding site" evidence="18">
    <location>
        <position position="146"/>
    </location>
    <ligand>
        <name>NAD(+)</name>
        <dbReference type="ChEBI" id="CHEBI:57540"/>
    </ligand>
</feature>
<feature type="binding site" evidence="18">
    <location>
        <position position="188"/>
    </location>
    <ligand>
        <name>Zn(2+)</name>
        <dbReference type="ChEBI" id="CHEBI:29105"/>
    </ligand>
</feature>
<dbReference type="GO" id="GO:0009073">
    <property type="term" value="P:aromatic amino acid family biosynthetic process"/>
    <property type="evidence" value="ECO:0007669"/>
    <property type="project" value="UniProtKB-KW"/>
</dbReference>
<dbReference type="EC" id="4.2.3.4" evidence="7 18"/>
<dbReference type="STRING" id="447.Lboz_2826"/>
<keyword evidence="22" id="KW-1185">Reference proteome</keyword>
<comment type="caution">
    <text evidence="21">The sequence shown here is derived from an EMBL/GenBank/DDBJ whole genome shotgun (WGS) entry which is preliminary data.</text>
</comment>
<evidence type="ECO:0000313" key="21">
    <source>
        <dbReference type="EMBL" id="KTC71249.1"/>
    </source>
</evidence>
<feature type="binding site" evidence="18">
    <location>
        <begin position="173"/>
        <end position="176"/>
    </location>
    <ligand>
        <name>NAD(+)</name>
        <dbReference type="ChEBI" id="CHEBI:57540"/>
    </ligand>
</feature>
<feature type="domain" description="3-dehydroquinate synthase C-terminal" evidence="20">
    <location>
        <begin position="185"/>
        <end position="328"/>
    </location>
</feature>
<evidence type="ECO:0000256" key="8">
    <source>
        <dbReference type="ARBA" id="ARBA00017684"/>
    </source>
</evidence>
<dbReference type="AlphaFoldDB" id="A0A0W0RJM3"/>
<feature type="binding site" evidence="18">
    <location>
        <position position="268"/>
    </location>
    <ligand>
        <name>Zn(2+)</name>
        <dbReference type="ChEBI" id="CHEBI:29105"/>
    </ligand>
</feature>
<comment type="cofactor">
    <cofactor evidence="2 18">
        <name>NAD(+)</name>
        <dbReference type="ChEBI" id="CHEBI:57540"/>
    </cofactor>
</comment>
<evidence type="ECO:0000256" key="6">
    <source>
        <dbReference type="ARBA" id="ARBA00005412"/>
    </source>
</evidence>
<feature type="binding site" evidence="18">
    <location>
        <position position="155"/>
    </location>
    <ligand>
        <name>NAD(+)</name>
        <dbReference type="ChEBI" id="CHEBI:57540"/>
    </ligand>
</feature>
<evidence type="ECO:0000256" key="17">
    <source>
        <dbReference type="ARBA" id="ARBA00023285"/>
    </source>
</evidence>
<keyword evidence="13 18" id="KW-0862">Zinc</keyword>
<gene>
    <name evidence="18 21" type="primary">aroB</name>
    <name evidence="21" type="ORF">Lboz_2826</name>
</gene>
<feature type="binding site" evidence="18">
    <location>
        <position position="251"/>
    </location>
    <ligand>
        <name>Zn(2+)</name>
        <dbReference type="ChEBI" id="CHEBI:29105"/>
    </ligand>
</feature>
<keyword evidence="16 18" id="KW-0456">Lyase</keyword>
<dbReference type="InterPro" id="IPR030963">
    <property type="entry name" value="DHQ_synth_fam"/>
</dbReference>
<dbReference type="CDD" id="cd08195">
    <property type="entry name" value="DHQS"/>
    <property type="match status" value="1"/>
</dbReference>
<evidence type="ECO:0000256" key="7">
    <source>
        <dbReference type="ARBA" id="ARBA00013031"/>
    </source>
</evidence>
<evidence type="ECO:0000256" key="5">
    <source>
        <dbReference type="ARBA" id="ARBA00004661"/>
    </source>
</evidence>
<evidence type="ECO:0000256" key="13">
    <source>
        <dbReference type="ARBA" id="ARBA00022833"/>
    </source>
</evidence>
<dbReference type="NCBIfam" id="TIGR01357">
    <property type="entry name" value="aroB"/>
    <property type="match status" value="1"/>
</dbReference>
<dbReference type="InterPro" id="IPR016037">
    <property type="entry name" value="DHQ_synth_AroB"/>
</dbReference>
<dbReference type="PIRSF" id="PIRSF001455">
    <property type="entry name" value="DHQ_synth"/>
    <property type="match status" value="1"/>
</dbReference>
<comment type="pathway">
    <text evidence="5 18">Metabolic intermediate biosynthesis; chorismate biosynthesis; chorismate from D-erythrose 4-phosphate and phosphoenolpyruvate: step 2/7.</text>
</comment>
<dbReference type="SUPFAM" id="SSF56796">
    <property type="entry name" value="Dehydroquinate synthase-like"/>
    <property type="match status" value="1"/>
</dbReference>
<dbReference type="Gene3D" id="3.40.50.1970">
    <property type="match status" value="1"/>
</dbReference>
<evidence type="ECO:0000256" key="16">
    <source>
        <dbReference type="ARBA" id="ARBA00023239"/>
    </source>
</evidence>
<comment type="similarity">
    <text evidence="6 18">Belongs to the sugar phosphate cyclases superfamily. Dehydroquinate synthase family.</text>
</comment>
<proteinExistence type="inferred from homology"/>
<dbReference type="GO" id="GO:0000166">
    <property type="term" value="F:nucleotide binding"/>
    <property type="evidence" value="ECO:0007669"/>
    <property type="project" value="UniProtKB-KW"/>
</dbReference>
<dbReference type="GO" id="GO:0046872">
    <property type="term" value="F:metal ion binding"/>
    <property type="evidence" value="ECO:0007669"/>
    <property type="project" value="UniProtKB-KW"/>
</dbReference>
<evidence type="ECO:0000256" key="9">
    <source>
        <dbReference type="ARBA" id="ARBA00022490"/>
    </source>
</evidence>
<dbReference type="InterPro" id="IPR050071">
    <property type="entry name" value="Dehydroquinate_synthase"/>
</dbReference>
<dbReference type="HAMAP" id="MF_00110">
    <property type="entry name" value="DHQ_synthase"/>
    <property type="match status" value="1"/>
</dbReference>
<keyword evidence="12 18" id="KW-0547">Nucleotide-binding</keyword>
<protein>
    <recommendedName>
        <fullName evidence="8 18">3-dehydroquinate synthase</fullName>
        <shortName evidence="18">DHQS</shortName>
        <ecNumber evidence="7 18">4.2.3.4</ecNumber>
    </recommendedName>
</protein>
<dbReference type="Proteomes" id="UP000054695">
    <property type="component" value="Unassembled WGS sequence"/>
</dbReference>
<dbReference type="Pfam" id="PF01761">
    <property type="entry name" value="DHQ_synthase"/>
    <property type="match status" value="1"/>
</dbReference>
<organism evidence="21 22">
    <name type="scientific">Legionella bozemanae</name>
    <name type="common">Fluoribacter bozemanae</name>
    <dbReference type="NCBI Taxonomy" id="447"/>
    <lineage>
        <taxon>Bacteria</taxon>
        <taxon>Pseudomonadati</taxon>
        <taxon>Pseudomonadota</taxon>
        <taxon>Gammaproteobacteria</taxon>
        <taxon>Legionellales</taxon>
        <taxon>Legionellaceae</taxon>
        <taxon>Legionella</taxon>
    </lineage>
</organism>
<comment type="cofactor">
    <cofactor evidence="18">
        <name>Co(2+)</name>
        <dbReference type="ChEBI" id="CHEBI:48828"/>
    </cofactor>
    <cofactor evidence="18">
        <name>Zn(2+)</name>
        <dbReference type="ChEBI" id="CHEBI:29105"/>
    </cofactor>
    <text evidence="18">Binds 1 divalent metal cation per subunit. Can use either Co(2+) or Zn(2+).</text>
</comment>
<dbReference type="GO" id="GO:0003856">
    <property type="term" value="F:3-dehydroquinate synthase activity"/>
    <property type="evidence" value="ECO:0007669"/>
    <property type="project" value="UniProtKB-UniRule"/>
</dbReference>
<evidence type="ECO:0000256" key="10">
    <source>
        <dbReference type="ARBA" id="ARBA00022605"/>
    </source>
</evidence>
<dbReference type="FunFam" id="3.40.50.1970:FF:000001">
    <property type="entry name" value="3-dehydroquinate synthase"/>
    <property type="match status" value="1"/>
</dbReference>
<evidence type="ECO:0000256" key="2">
    <source>
        <dbReference type="ARBA" id="ARBA00001911"/>
    </source>
</evidence>
<evidence type="ECO:0000256" key="14">
    <source>
        <dbReference type="ARBA" id="ARBA00023027"/>
    </source>
</evidence>
<sequence length="376" mass="41732">MANFEVYEQVDVSLTEHHYPIIICRNGLQSLDFLQTIVTSSQILIVTNQTVAPFYLKYVQAAFSEIQCDVLILEDGEHYKNQQSLFAIYDALIQNKHHRDTTLIALGGGVIGDMTGFAASTYQRGVKLVQIPTTLLAQIDASIGGKTGINHALGKNMIGSFYQPQAVIIDLNTLNTLPEREFRAGLAEMIKYALLAGGEFFKLLSDAIQQGLTAKSSQLPQLIAECCRIKAQFVETDEKEAGQRALLNLGHTFAHALETYTQYQQWLHGEAVAIGLYCAAVLSHKMNLVNKQLVDQIEQILHYAGLPHKIPGTINLKKLKELMQSDKKIKNNCLRFVLIKKLGDCYLEAGVTEDCLYNALDAAVEENQNERGSNSV</sequence>
<comment type="catalytic activity">
    <reaction evidence="1 18">
        <text>7-phospho-2-dehydro-3-deoxy-D-arabino-heptonate = 3-dehydroquinate + phosphate</text>
        <dbReference type="Rhea" id="RHEA:21968"/>
        <dbReference type="ChEBI" id="CHEBI:32364"/>
        <dbReference type="ChEBI" id="CHEBI:43474"/>
        <dbReference type="ChEBI" id="CHEBI:58394"/>
        <dbReference type="EC" id="4.2.3.4"/>
    </reaction>
</comment>
<dbReference type="EMBL" id="LNXU01000032">
    <property type="protein sequence ID" value="KTC71249.1"/>
    <property type="molecule type" value="Genomic_DNA"/>
</dbReference>
<dbReference type="OrthoDB" id="9806583at2"/>
<evidence type="ECO:0000256" key="15">
    <source>
        <dbReference type="ARBA" id="ARBA00023141"/>
    </source>
</evidence>
<evidence type="ECO:0000259" key="19">
    <source>
        <dbReference type="Pfam" id="PF01761"/>
    </source>
</evidence>
<name>A0A0W0RJM3_LEGBO</name>
<reference evidence="21 22" key="1">
    <citation type="submission" date="2015-11" db="EMBL/GenBank/DDBJ databases">
        <title>Genomic analysis of 38 Legionella species identifies large and diverse effector repertoires.</title>
        <authorList>
            <person name="Burstein D."/>
            <person name="Amaro F."/>
            <person name="Zusman T."/>
            <person name="Lifshitz Z."/>
            <person name="Cohen O."/>
            <person name="Gilbert J.A."/>
            <person name="Pupko T."/>
            <person name="Shuman H.A."/>
            <person name="Segal G."/>
        </authorList>
    </citation>
    <scope>NUCLEOTIDE SEQUENCE [LARGE SCALE GENOMIC DNA]</scope>
    <source>
        <strain evidence="21 22">WIGA</strain>
    </source>
</reference>
<evidence type="ECO:0000256" key="3">
    <source>
        <dbReference type="ARBA" id="ARBA00003485"/>
    </source>
</evidence>
<dbReference type="GO" id="GO:0009423">
    <property type="term" value="P:chorismate biosynthetic process"/>
    <property type="evidence" value="ECO:0007669"/>
    <property type="project" value="UniProtKB-UniRule"/>
</dbReference>
<dbReference type="PANTHER" id="PTHR43622">
    <property type="entry name" value="3-DEHYDROQUINATE SYNTHASE"/>
    <property type="match status" value="1"/>
</dbReference>
<keyword evidence="14 18" id="KW-0520">NAD</keyword>
<keyword evidence="17 18" id="KW-0170">Cobalt</keyword>
<comment type="subcellular location">
    <subcellularLocation>
        <location evidence="4 18">Cytoplasm</location>
    </subcellularLocation>
</comment>
<evidence type="ECO:0000256" key="1">
    <source>
        <dbReference type="ARBA" id="ARBA00001393"/>
    </source>
</evidence>
<evidence type="ECO:0000256" key="4">
    <source>
        <dbReference type="ARBA" id="ARBA00004496"/>
    </source>
</evidence>
<dbReference type="GO" id="GO:0005737">
    <property type="term" value="C:cytoplasm"/>
    <property type="evidence" value="ECO:0007669"/>
    <property type="project" value="UniProtKB-SubCell"/>
</dbReference>
<feature type="binding site" evidence="18">
    <location>
        <begin position="133"/>
        <end position="134"/>
    </location>
    <ligand>
        <name>NAD(+)</name>
        <dbReference type="ChEBI" id="CHEBI:57540"/>
    </ligand>
</feature>
<evidence type="ECO:0000259" key="20">
    <source>
        <dbReference type="Pfam" id="PF24621"/>
    </source>
</evidence>
<keyword evidence="15 18" id="KW-0057">Aromatic amino acid biosynthesis</keyword>
<feature type="binding site" evidence="18">
    <location>
        <begin position="75"/>
        <end position="80"/>
    </location>
    <ligand>
        <name>NAD(+)</name>
        <dbReference type="ChEBI" id="CHEBI:57540"/>
    </ligand>
</feature>
<dbReference type="InterPro" id="IPR056179">
    <property type="entry name" value="DHQS_C"/>
</dbReference>
<evidence type="ECO:0000256" key="18">
    <source>
        <dbReference type="HAMAP-Rule" id="MF_00110"/>
    </source>
</evidence>
<keyword evidence="11 18" id="KW-0479">Metal-binding</keyword>
<feature type="binding site" evidence="18">
    <location>
        <begin position="109"/>
        <end position="113"/>
    </location>
    <ligand>
        <name>NAD(+)</name>
        <dbReference type="ChEBI" id="CHEBI:57540"/>
    </ligand>
</feature>